<evidence type="ECO:0000256" key="13">
    <source>
        <dbReference type="RuleBase" id="RU004349"/>
    </source>
</evidence>
<comment type="caution">
    <text evidence="14">The sequence shown here is derived from an EMBL/GenBank/DDBJ whole genome shotgun (WGS) entry which is preliminary data.</text>
</comment>
<evidence type="ECO:0000256" key="6">
    <source>
        <dbReference type="ARBA" id="ARBA00022989"/>
    </source>
</evidence>
<keyword evidence="4 10" id="KW-0812">Transmembrane</keyword>
<evidence type="ECO:0000313" key="15">
    <source>
        <dbReference type="Proteomes" id="UP000018372"/>
    </source>
</evidence>
<feature type="transmembrane region" description="Helical" evidence="10">
    <location>
        <begin position="368"/>
        <end position="390"/>
    </location>
</feature>
<feature type="transmembrane region" description="Helical" evidence="10">
    <location>
        <begin position="175"/>
        <end position="194"/>
    </location>
</feature>
<keyword evidence="6 10" id="KW-1133">Transmembrane helix</keyword>
<feature type="transmembrane region" description="Helical" evidence="10">
    <location>
        <begin position="326"/>
        <end position="348"/>
    </location>
</feature>
<evidence type="ECO:0000256" key="1">
    <source>
        <dbReference type="ARBA" id="ARBA00004141"/>
    </source>
</evidence>
<dbReference type="PROSITE" id="PS00756">
    <property type="entry name" value="SECY_2"/>
    <property type="match status" value="1"/>
</dbReference>
<keyword evidence="5 10" id="KW-0653">Protein transport</keyword>
<feature type="transmembrane region" description="Helical" evidence="10">
    <location>
        <begin position="37"/>
        <end position="61"/>
    </location>
</feature>
<gene>
    <name evidence="10" type="primary">secY</name>
    <name evidence="14" type="ORF">BN536_01762</name>
</gene>
<keyword evidence="8 10" id="KW-0472">Membrane</keyword>
<dbReference type="NCBIfam" id="TIGR00967">
    <property type="entry name" value="3a0501s007"/>
    <property type="match status" value="1"/>
</dbReference>
<comment type="function">
    <text evidence="10 11">The central subunit of the protein translocation channel SecYEG. Consists of two halves formed by TMs 1-5 and 6-10. These two domains form a lateral gate at the front which open onto the bilayer between TMs 2 and 7, and are clamped together by SecE at the back. The channel is closed by both a pore ring composed of hydrophobic SecY resides and a short helix (helix 2A) on the extracellular side of the membrane which forms a plug. The plug probably moves laterally to allow the channel to open. The ring and the pore may move independently.</text>
</comment>
<evidence type="ECO:0000256" key="11">
    <source>
        <dbReference type="RuleBase" id="RU000537"/>
    </source>
</evidence>
<dbReference type="AlphaFoldDB" id="R5VG84"/>
<dbReference type="InterPro" id="IPR030659">
    <property type="entry name" value="SecY_CS"/>
</dbReference>
<keyword evidence="7 10" id="KW-0811">Translocation</keyword>
<sequence length="503" mass="54805">MVLPGINPDMLSKLHEQTSEGLLALLNMFSGGAFSNASIFALGIMPYISASIVIQLLAIAVPYFQKLQREGESGRRKINQYTRILTIIILVFQAPGINPDMLSKLHEQTSEGLLALLNMFSGGAFSNASIFALGIMPYISASIVIQLLAIAVPYFQKLQREGESGRRKINQYTRILTIIILIFQAPSYLINLKMQAGPALNASLDWTFFIITSTIILAAGSMFVLWLGERITDKGIGNGISLIIMVGIIARLPQSFSGEFVSRLASPGAGGIIMFLIELVCLLAVIAAAILLVQGVRKVPVQYAKRIVGNKQYGGARQYIPLKVNAANVMPIIFAQAIMFIPITIVGFSNMEDASGITRALIDHTSFWYNFVFAALIILFTYFYTAITINTNQMAEDMKRNNGFIPGIKPGKNTAEYLDVIMSRITLPGSIFLAIIAILPAFAGLFGVQAEFAQFFGGTSLLILVGVVLDTLQQVESHLLMRHYDGLLSSGRIKGRSGNVAAY</sequence>
<feature type="transmembrane region" description="Helical" evidence="10">
    <location>
        <begin position="425"/>
        <end position="446"/>
    </location>
</feature>
<evidence type="ECO:0000256" key="2">
    <source>
        <dbReference type="ARBA" id="ARBA00005751"/>
    </source>
</evidence>
<feature type="transmembrane region" description="Helical" evidence="10">
    <location>
        <begin position="81"/>
        <end position="97"/>
    </location>
</feature>
<dbReference type="FunFam" id="1.10.3370.10:FF:000001">
    <property type="entry name" value="Preprotein translocase subunit SecY"/>
    <property type="match status" value="1"/>
</dbReference>
<dbReference type="Gene3D" id="1.10.3370.10">
    <property type="entry name" value="SecY subunit domain"/>
    <property type="match status" value="2"/>
</dbReference>
<comment type="similarity">
    <text evidence="2 10 13">Belongs to the SecY/SEC61-alpha family.</text>
</comment>
<dbReference type="PIRSF" id="PIRSF004557">
    <property type="entry name" value="SecY"/>
    <property type="match status" value="1"/>
</dbReference>
<dbReference type="GO" id="GO:0065002">
    <property type="term" value="P:intracellular protein transmembrane transport"/>
    <property type="evidence" value="ECO:0007669"/>
    <property type="project" value="UniProtKB-UniRule"/>
</dbReference>
<evidence type="ECO:0000256" key="5">
    <source>
        <dbReference type="ARBA" id="ARBA00022927"/>
    </source>
</evidence>
<feature type="transmembrane region" description="Helical" evidence="10">
    <location>
        <begin position="235"/>
        <end position="252"/>
    </location>
</feature>
<dbReference type="Proteomes" id="UP000018372">
    <property type="component" value="Unassembled WGS sequence"/>
</dbReference>
<evidence type="ECO:0000256" key="9">
    <source>
        <dbReference type="ARBA" id="ARBA00039733"/>
    </source>
</evidence>
<comment type="subcellular location">
    <subcellularLocation>
        <location evidence="10">Cell membrane</location>
        <topology evidence="10">Multi-pass membrane protein</topology>
    </subcellularLocation>
    <subcellularLocation>
        <location evidence="1 12">Membrane</location>
        <topology evidence="1 12">Multi-pass membrane protein</topology>
    </subcellularLocation>
</comment>
<keyword evidence="3 10" id="KW-0813">Transport</keyword>
<evidence type="ECO:0000256" key="12">
    <source>
        <dbReference type="RuleBase" id="RU003484"/>
    </source>
</evidence>
<comment type="caution">
    <text evidence="10">Lacks conserved residue(s) required for the propagation of feature annotation.</text>
</comment>
<dbReference type="GO" id="GO:0005886">
    <property type="term" value="C:plasma membrane"/>
    <property type="evidence" value="ECO:0007669"/>
    <property type="project" value="UniProtKB-SubCell"/>
</dbReference>
<dbReference type="PRINTS" id="PR00303">
    <property type="entry name" value="SECYTRNLCASE"/>
</dbReference>
<feature type="transmembrane region" description="Helical" evidence="10">
    <location>
        <begin position="452"/>
        <end position="472"/>
    </location>
</feature>
<protein>
    <recommendedName>
        <fullName evidence="9 10">Protein translocase subunit SecY</fullName>
    </recommendedName>
</protein>
<evidence type="ECO:0000256" key="4">
    <source>
        <dbReference type="ARBA" id="ARBA00022692"/>
    </source>
</evidence>
<evidence type="ECO:0000256" key="8">
    <source>
        <dbReference type="ARBA" id="ARBA00023136"/>
    </source>
</evidence>
<dbReference type="HAMAP" id="MF_01465">
    <property type="entry name" value="SecY"/>
    <property type="match status" value="1"/>
</dbReference>
<dbReference type="Pfam" id="PF00344">
    <property type="entry name" value="SecY"/>
    <property type="match status" value="2"/>
</dbReference>
<dbReference type="EMBL" id="CBAT010000092">
    <property type="protein sequence ID" value="CCZ86924.1"/>
    <property type="molecule type" value="Genomic_DNA"/>
</dbReference>
<feature type="transmembrane region" description="Helical" evidence="10">
    <location>
        <begin position="272"/>
        <end position="293"/>
    </location>
</feature>
<proteinExistence type="inferred from homology"/>
<name>R5VG84_9BACT</name>
<dbReference type="GO" id="GO:0043952">
    <property type="term" value="P:protein transport by the Sec complex"/>
    <property type="evidence" value="ECO:0007669"/>
    <property type="project" value="UniProtKB-UniRule"/>
</dbReference>
<keyword evidence="10" id="KW-1003">Cell membrane</keyword>
<dbReference type="InterPro" id="IPR026593">
    <property type="entry name" value="SecY"/>
</dbReference>
<dbReference type="PANTHER" id="PTHR10906">
    <property type="entry name" value="SECY/SEC61-ALPHA FAMILY MEMBER"/>
    <property type="match status" value="1"/>
</dbReference>
<dbReference type="InterPro" id="IPR002208">
    <property type="entry name" value="SecY/SEC61-alpha"/>
</dbReference>
<evidence type="ECO:0000256" key="3">
    <source>
        <dbReference type="ARBA" id="ARBA00022448"/>
    </source>
</evidence>
<dbReference type="SUPFAM" id="SSF103491">
    <property type="entry name" value="Preprotein translocase SecY subunit"/>
    <property type="match status" value="2"/>
</dbReference>
<comment type="subunit">
    <text evidence="10">Component of the Sec protein translocase complex. Heterotrimer consisting of SecY, SecE and SecG subunits. The heterotrimers can form oligomers, although 1 heterotrimer is thought to be able to translocate proteins. Interacts with the ribosome. Interacts with SecDF, and other proteins may be involved. Interacts with SecA.</text>
</comment>
<accession>R5VG84</accession>
<dbReference type="GO" id="GO:0006605">
    <property type="term" value="P:protein targeting"/>
    <property type="evidence" value="ECO:0007669"/>
    <property type="project" value="UniProtKB-UniRule"/>
</dbReference>
<evidence type="ECO:0000313" key="14">
    <source>
        <dbReference type="EMBL" id="CCZ86924.1"/>
    </source>
</evidence>
<evidence type="ECO:0000256" key="7">
    <source>
        <dbReference type="ARBA" id="ARBA00023010"/>
    </source>
</evidence>
<feature type="transmembrane region" description="Helical" evidence="10">
    <location>
        <begin position="130"/>
        <end position="155"/>
    </location>
</feature>
<reference evidence="14" key="1">
    <citation type="submission" date="2012-11" db="EMBL/GenBank/DDBJ databases">
        <title>Dependencies among metagenomic species, viruses, plasmids and units of genetic variation.</title>
        <authorList>
            <person name="Nielsen H.B."/>
            <person name="Almeida M."/>
            <person name="Juncker A.S."/>
            <person name="Rasmussen S."/>
            <person name="Li J."/>
            <person name="Sunagawa S."/>
            <person name="Plichta D."/>
            <person name="Gautier L."/>
            <person name="Le Chatelier E."/>
            <person name="Peletier E."/>
            <person name="Bonde I."/>
            <person name="Nielsen T."/>
            <person name="Manichanh C."/>
            <person name="Arumugam M."/>
            <person name="Batto J."/>
            <person name="Santos M.B.Q.D."/>
            <person name="Blom N."/>
            <person name="Borruel N."/>
            <person name="Burgdorf K.S."/>
            <person name="Boumezbeur F."/>
            <person name="Casellas F."/>
            <person name="Dore J."/>
            <person name="Guarner F."/>
            <person name="Hansen T."/>
            <person name="Hildebrand F."/>
            <person name="Kaas R.S."/>
            <person name="Kennedy S."/>
            <person name="Kristiansen K."/>
            <person name="Kultima J.R."/>
            <person name="Leonard P."/>
            <person name="Levenez F."/>
            <person name="Lund O."/>
            <person name="Moumen B."/>
            <person name="Le Paslier D."/>
            <person name="Pons N."/>
            <person name="Pedersen O."/>
            <person name="Prifti E."/>
            <person name="Qin J."/>
            <person name="Raes J."/>
            <person name="Tap J."/>
            <person name="Tims S."/>
            <person name="Ussery D.W."/>
            <person name="Yamada T."/>
            <person name="MetaHit consortium"/>
            <person name="Renault P."/>
            <person name="Sicheritz-Ponten T."/>
            <person name="Bork P."/>
            <person name="Wang J."/>
            <person name="Brunak S."/>
            <person name="Ehrlich S.D."/>
        </authorList>
    </citation>
    <scope>NUCLEOTIDE SEQUENCE [LARGE SCALE GENOMIC DNA]</scope>
</reference>
<organism evidence="14 15">
    <name type="scientific">Phocaeicola plebeius CAG:211</name>
    <dbReference type="NCBI Taxonomy" id="1263052"/>
    <lineage>
        <taxon>Bacteria</taxon>
        <taxon>Pseudomonadati</taxon>
        <taxon>Bacteroidota</taxon>
        <taxon>Bacteroidia</taxon>
        <taxon>Bacteroidales</taxon>
        <taxon>Bacteroidaceae</taxon>
        <taxon>Phocaeicola</taxon>
    </lineage>
</organism>
<dbReference type="InterPro" id="IPR023201">
    <property type="entry name" value="SecY_dom_sf"/>
</dbReference>
<feature type="transmembrane region" description="Helical" evidence="10">
    <location>
        <begin position="206"/>
        <end position="228"/>
    </location>
</feature>
<evidence type="ECO:0000256" key="10">
    <source>
        <dbReference type="HAMAP-Rule" id="MF_01465"/>
    </source>
</evidence>
<dbReference type="PROSITE" id="PS00755">
    <property type="entry name" value="SECY_1"/>
    <property type="match status" value="2"/>
</dbReference>